<organism evidence="2 3">
    <name type="scientific">Thyridium curvatum</name>
    <dbReference type="NCBI Taxonomy" id="1093900"/>
    <lineage>
        <taxon>Eukaryota</taxon>
        <taxon>Fungi</taxon>
        <taxon>Dikarya</taxon>
        <taxon>Ascomycota</taxon>
        <taxon>Pezizomycotina</taxon>
        <taxon>Sordariomycetes</taxon>
        <taxon>Sordariomycetidae</taxon>
        <taxon>Thyridiales</taxon>
        <taxon>Thyridiaceae</taxon>
        <taxon>Thyridium</taxon>
    </lineage>
</organism>
<protein>
    <submittedName>
        <fullName evidence="2">Uncharacterized protein</fullName>
    </submittedName>
</protein>
<dbReference type="Proteomes" id="UP000319257">
    <property type="component" value="Unassembled WGS sequence"/>
</dbReference>
<feature type="region of interest" description="Disordered" evidence="1">
    <location>
        <begin position="210"/>
        <end position="243"/>
    </location>
</feature>
<gene>
    <name evidence="2" type="ORF">E0L32_003678</name>
</gene>
<dbReference type="RefSeq" id="XP_030998448.1">
    <property type="nucleotide sequence ID" value="XM_031138004.1"/>
</dbReference>
<sequence>MVAPNQSTGFNESLSCHPSLSDAPQKSNTTRIRLVKSYSLSSGKMDARMTDDATETGIGAASQVLRTCDGTPVKPLPNIIIVGANRERYLRNAETVKIAQSNVKRQLLHAWHSRDPAHYNPNIDQCFERHYAGYYALELKNPFWRKWLKQSVIPKDAWRKICAWSKVLDRKKKCRQMREKRAAAAAEADAANAMDVGFGDTAPIKDTIMVDVSNVPAEHEEEEDVDMDREEDMDTDDNTEISR</sequence>
<feature type="compositionally biased region" description="Acidic residues" evidence="1">
    <location>
        <begin position="219"/>
        <end position="243"/>
    </location>
</feature>
<dbReference type="EMBL" id="SKBQ01000016">
    <property type="protein sequence ID" value="TPX16737.1"/>
    <property type="molecule type" value="Genomic_DNA"/>
</dbReference>
<accession>A0A507BA58</accession>
<evidence type="ECO:0000256" key="1">
    <source>
        <dbReference type="SAM" id="MobiDB-lite"/>
    </source>
</evidence>
<evidence type="ECO:0000313" key="2">
    <source>
        <dbReference type="EMBL" id="TPX16737.1"/>
    </source>
</evidence>
<evidence type="ECO:0000313" key="3">
    <source>
        <dbReference type="Proteomes" id="UP000319257"/>
    </source>
</evidence>
<reference evidence="2 3" key="1">
    <citation type="submission" date="2019-06" db="EMBL/GenBank/DDBJ databases">
        <title>Draft genome sequence of the filamentous fungus Phialemoniopsis curvata isolated from diesel fuel.</title>
        <authorList>
            <person name="Varaljay V.A."/>
            <person name="Lyon W.J."/>
            <person name="Crouch A.L."/>
            <person name="Drake C.E."/>
            <person name="Hollomon J.M."/>
            <person name="Nadeau L.J."/>
            <person name="Nunn H.S."/>
            <person name="Stevenson B.S."/>
            <person name="Bojanowski C.L."/>
            <person name="Crookes-Goodson W.J."/>
        </authorList>
    </citation>
    <scope>NUCLEOTIDE SEQUENCE [LARGE SCALE GENOMIC DNA]</scope>
    <source>
        <strain evidence="2 3">D216</strain>
    </source>
</reference>
<dbReference type="GeneID" id="41971125"/>
<dbReference type="InParanoid" id="A0A507BA58"/>
<feature type="region of interest" description="Disordered" evidence="1">
    <location>
        <begin position="1"/>
        <end position="28"/>
    </location>
</feature>
<keyword evidence="3" id="KW-1185">Reference proteome</keyword>
<name>A0A507BA58_9PEZI</name>
<dbReference type="AlphaFoldDB" id="A0A507BA58"/>
<comment type="caution">
    <text evidence="2">The sequence shown here is derived from an EMBL/GenBank/DDBJ whole genome shotgun (WGS) entry which is preliminary data.</text>
</comment>
<proteinExistence type="predicted"/>